<sequence length="273" mass="30158">MAYVHEGIQYTRTAFALTHLDNVTVMRFTANVSPAISFNTRHLWVTPYSYNDRPWTTMYTSPASIHYNATAISSVSRTVACVGIKPSYCTASTPADQAVIVIAIDTTATDTTMYRETRGNCGCPLALPRTYSQFGEKCNLHHVFANRSRRILLSGPDGDQGLFALKTEHSNLHGIWNSKLSSNWGCATPAVISEMVSKEFANIARESTLKIDQELAQAGSQCHSTSLKSLIRSGSDHRTGNVEKSLAREIYDTLHNTDIWRDSGHVNAAFCVF</sequence>
<gene>
    <name evidence="1" type="ORF">ARMGADRAFT_1064859</name>
</gene>
<protein>
    <submittedName>
        <fullName evidence="1">Uncharacterized protein</fullName>
    </submittedName>
</protein>
<dbReference type="EMBL" id="KZ293667">
    <property type="protein sequence ID" value="PBK89907.1"/>
    <property type="molecule type" value="Genomic_DNA"/>
</dbReference>
<evidence type="ECO:0000313" key="1">
    <source>
        <dbReference type="EMBL" id="PBK89907.1"/>
    </source>
</evidence>
<organism evidence="1 2">
    <name type="scientific">Armillaria gallica</name>
    <name type="common">Bulbous honey fungus</name>
    <name type="synonym">Armillaria bulbosa</name>
    <dbReference type="NCBI Taxonomy" id="47427"/>
    <lineage>
        <taxon>Eukaryota</taxon>
        <taxon>Fungi</taxon>
        <taxon>Dikarya</taxon>
        <taxon>Basidiomycota</taxon>
        <taxon>Agaricomycotina</taxon>
        <taxon>Agaricomycetes</taxon>
        <taxon>Agaricomycetidae</taxon>
        <taxon>Agaricales</taxon>
        <taxon>Marasmiineae</taxon>
        <taxon>Physalacriaceae</taxon>
        <taxon>Armillaria</taxon>
    </lineage>
</organism>
<proteinExistence type="predicted"/>
<dbReference type="OrthoDB" id="2848340at2759"/>
<accession>A0A2H3DLD8</accession>
<dbReference type="STRING" id="47427.A0A2H3DLD8"/>
<reference evidence="2" key="1">
    <citation type="journal article" date="2017" name="Nat. Ecol. Evol.">
        <title>Genome expansion and lineage-specific genetic innovations in the forest pathogenic fungi Armillaria.</title>
        <authorList>
            <person name="Sipos G."/>
            <person name="Prasanna A.N."/>
            <person name="Walter M.C."/>
            <person name="O'Connor E."/>
            <person name="Balint B."/>
            <person name="Krizsan K."/>
            <person name="Kiss B."/>
            <person name="Hess J."/>
            <person name="Varga T."/>
            <person name="Slot J."/>
            <person name="Riley R."/>
            <person name="Boka B."/>
            <person name="Rigling D."/>
            <person name="Barry K."/>
            <person name="Lee J."/>
            <person name="Mihaltcheva S."/>
            <person name="LaButti K."/>
            <person name="Lipzen A."/>
            <person name="Waldron R."/>
            <person name="Moloney N.M."/>
            <person name="Sperisen C."/>
            <person name="Kredics L."/>
            <person name="Vagvoelgyi C."/>
            <person name="Patrignani A."/>
            <person name="Fitzpatrick D."/>
            <person name="Nagy I."/>
            <person name="Doyle S."/>
            <person name="Anderson J.B."/>
            <person name="Grigoriev I.V."/>
            <person name="Gueldener U."/>
            <person name="Muensterkoetter M."/>
            <person name="Nagy L.G."/>
        </authorList>
    </citation>
    <scope>NUCLEOTIDE SEQUENCE [LARGE SCALE GENOMIC DNA]</scope>
    <source>
        <strain evidence="2">Ar21-2</strain>
    </source>
</reference>
<keyword evidence="2" id="KW-1185">Reference proteome</keyword>
<evidence type="ECO:0000313" key="2">
    <source>
        <dbReference type="Proteomes" id="UP000217790"/>
    </source>
</evidence>
<dbReference type="InParanoid" id="A0A2H3DLD8"/>
<name>A0A2H3DLD8_ARMGA</name>
<dbReference type="AlphaFoldDB" id="A0A2H3DLD8"/>
<dbReference type="Proteomes" id="UP000217790">
    <property type="component" value="Unassembled WGS sequence"/>
</dbReference>